<dbReference type="EMBL" id="OC936549">
    <property type="protein sequence ID" value="CAD7660907.1"/>
    <property type="molecule type" value="Genomic_DNA"/>
</dbReference>
<feature type="transmembrane region" description="Helical" evidence="1">
    <location>
        <begin position="160"/>
        <end position="178"/>
    </location>
</feature>
<dbReference type="EMBL" id="CAJPVJ010021724">
    <property type="protein sequence ID" value="CAG2178043.1"/>
    <property type="molecule type" value="Genomic_DNA"/>
</dbReference>
<evidence type="ECO:0000313" key="2">
    <source>
        <dbReference type="EMBL" id="CAD7660907.1"/>
    </source>
</evidence>
<keyword evidence="1" id="KW-0812">Transmembrane</keyword>
<feature type="transmembrane region" description="Helical" evidence="1">
    <location>
        <begin position="134"/>
        <end position="154"/>
    </location>
</feature>
<keyword evidence="3" id="KW-1185">Reference proteome</keyword>
<organism evidence="2">
    <name type="scientific">Oppiella nova</name>
    <dbReference type="NCBI Taxonomy" id="334625"/>
    <lineage>
        <taxon>Eukaryota</taxon>
        <taxon>Metazoa</taxon>
        <taxon>Ecdysozoa</taxon>
        <taxon>Arthropoda</taxon>
        <taxon>Chelicerata</taxon>
        <taxon>Arachnida</taxon>
        <taxon>Acari</taxon>
        <taxon>Acariformes</taxon>
        <taxon>Sarcoptiformes</taxon>
        <taxon>Oribatida</taxon>
        <taxon>Brachypylina</taxon>
        <taxon>Oppioidea</taxon>
        <taxon>Oppiidae</taxon>
        <taxon>Oppiella</taxon>
    </lineage>
</organism>
<reference evidence="2" key="1">
    <citation type="submission" date="2020-11" db="EMBL/GenBank/DDBJ databases">
        <authorList>
            <person name="Tran Van P."/>
        </authorList>
    </citation>
    <scope>NUCLEOTIDE SEQUENCE</scope>
</reference>
<gene>
    <name evidence="2" type="ORF">ONB1V03_LOCUS17469</name>
</gene>
<evidence type="ECO:0000313" key="3">
    <source>
        <dbReference type="Proteomes" id="UP000728032"/>
    </source>
</evidence>
<feature type="transmembrane region" description="Helical" evidence="1">
    <location>
        <begin position="56"/>
        <end position="80"/>
    </location>
</feature>
<keyword evidence="1" id="KW-0472">Membrane</keyword>
<feature type="transmembrane region" description="Helical" evidence="1">
    <location>
        <begin position="16"/>
        <end position="36"/>
    </location>
</feature>
<protein>
    <submittedName>
        <fullName evidence="2">Uncharacterized protein</fullName>
    </submittedName>
</protein>
<proteinExistence type="predicted"/>
<sequence>MGFLKSPIDLTKWDRYVYTAILFGSGISYAMVYSVYSPIMVDMKYILNTTMKWVSLFTTFETSGYILGTFVNVCIVFRIINRFIGSNTPFPGPMGAILLFALTFSLYAIYEVFIKLASLTEQYSSLRLSAESATNIYSTSIAIYSAGLVLNIFYPYKFQLKTILSAHMLVFTGTVLLIPGRYSMVCLWVASICTCLGFSVMYAGIVAFTELHIGFTNKLSPHSDYSKDY</sequence>
<feature type="transmembrane region" description="Helical" evidence="1">
    <location>
        <begin position="185"/>
        <end position="208"/>
    </location>
</feature>
<dbReference type="Proteomes" id="UP000728032">
    <property type="component" value="Unassembled WGS sequence"/>
</dbReference>
<evidence type="ECO:0000256" key="1">
    <source>
        <dbReference type="SAM" id="Phobius"/>
    </source>
</evidence>
<feature type="transmembrane region" description="Helical" evidence="1">
    <location>
        <begin position="92"/>
        <end position="113"/>
    </location>
</feature>
<accession>A0A7R9QXH9</accession>
<dbReference type="AlphaFoldDB" id="A0A7R9QXH9"/>
<name>A0A7R9QXH9_9ACAR</name>
<keyword evidence="1" id="KW-1133">Transmembrane helix</keyword>